<dbReference type="PROSITE" id="PS51257">
    <property type="entry name" value="PROKAR_LIPOPROTEIN"/>
    <property type="match status" value="1"/>
</dbReference>
<comment type="caution">
    <text evidence="5">The sequence shown here is derived from an EMBL/GenBank/DDBJ whole genome shotgun (WGS) entry which is preliminary data.</text>
</comment>
<protein>
    <submittedName>
        <fullName evidence="5">Putative small protein A</fullName>
    </submittedName>
</protein>
<dbReference type="GO" id="GO:0030674">
    <property type="term" value="F:protein-macromolecule adaptor activity"/>
    <property type="evidence" value="ECO:0007669"/>
    <property type="project" value="TreeGrafter"/>
</dbReference>
<keyword evidence="6" id="KW-1185">Reference proteome</keyword>
<dbReference type="InterPro" id="IPR007450">
    <property type="entry name" value="BamE_dom"/>
</dbReference>
<reference evidence="5 6" key="1">
    <citation type="submission" date="2015-04" db="EMBL/GenBank/DDBJ databases">
        <title>Whole genome shotgun sequence of Sphingomonas changbaiensis NBRC 104936.</title>
        <authorList>
            <person name="Katano-Makiyama Y."/>
            <person name="Hosoyama A."/>
            <person name="Hashimoto M."/>
            <person name="Noguchi M."/>
            <person name="Tsuchikane K."/>
            <person name="Ohji S."/>
            <person name="Yamazoe A."/>
            <person name="Ichikawa N."/>
            <person name="Kimura A."/>
            <person name="Fujita N."/>
        </authorList>
    </citation>
    <scope>NUCLEOTIDE SEQUENCE [LARGE SCALE GENOMIC DNA]</scope>
    <source>
        <strain evidence="5 6">NBRC 104936</strain>
    </source>
</reference>
<evidence type="ECO:0000256" key="2">
    <source>
        <dbReference type="ARBA" id="ARBA00023136"/>
    </source>
</evidence>
<dbReference type="RefSeq" id="WP_046348840.1">
    <property type="nucleotide sequence ID" value="NZ_BBWU01000042.1"/>
</dbReference>
<dbReference type="EMBL" id="BBWU01000042">
    <property type="protein sequence ID" value="GAO40039.1"/>
    <property type="molecule type" value="Genomic_DNA"/>
</dbReference>
<keyword evidence="3" id="KW-0998">Cell outer membrane</keyword>
<evidence type="ECO:0000313" key="5">
    <source>
        <dbReference type="EMBL" id="GAO40039.1"/>
    </source>
</evidence>
<dbReference type="AlphaFoldDB" id="A0A0E9MR63"/>
<name>A0A0E9MR63_9SPHN</name>
<keyword evidence="2" id="KW-0472">Membrane</keyword>
<organism evidence="5 6">
    <name type="scientific">Sphingomonas changbaiensis NBRC 104936</name>
    <dbReference type="NCBI Taxonomy" id="1219043"/>
    <lineage>
        <taxon>Bacteria</taxon>
        <taxon>Pseudomonadati</taxon>
        <taxon>Pseudomonadota</taxon>
        <taxon>Alphaproteobacteria</taxon>
        <taxon>Sphingomonadales</taxon>
        <taxon>Sphingomonadaceae</taxon>
        <taxon>Sphingomonas</taxon>
    </lineage>
</organism>
<dbReference type="PANTHER" id="PTHR37482">
    <property type="entry name" value="OUTER MEMBRANE PROTEIN ASSEMBLY FACTOR BAME"/>
    <property type="match status" value="1"/>
</dbReference>
<dbReference type="InterPro" id="IPR037873">
    <property type="entry name" value="BamE-like"/>
</dbReference>
<accession>A0A0E9MR63</accession>
<evidence type="ECO:0000256" key="3">
    <source>
        <dbReference type="ARBA" id="ARBA00023237"/>
    </source>
</evidence>
<dbReference type="GO" id="GO:1990063">
    <property type="term" value="C:Bam protein complex"/>
    <property type="evidence" value="ECO:0007669"/>
    <property type="project" value="TreeGrafter"/>
</dbReference>
<gene>
    <name evidence="5" type="ORF">SCH01S_42_00820</name>
</gene>
<evidence type="ECO:0000259" key="4">
    <source>
        <dbReference type="Pfam" id="PF04355"/>
    </source>
</evidence>
<dbReference type="Proteomes" id="UP000033202">
    <property type="component" value="Unassembled WGS sequence"/>
</dbReference>
<proteinExistence type="predicted"/>
<sequence length="160" mass="17216">MSSLKRRVITGAALAGAMVLSTGCTRIVGHQGYLVDKQLVATVQPGIDNKQSVQKVLGLPSFTGQFTDNDWYYVSRQTKQLAFGLPKPTDETVLHVRFDDAGNVTQVEQTGLERVARIDPIKDKTPTLGRKHGFFEDLFGNIGRVGTLPGGTGPSDNTGG</sequence>
<dbReference type="Gene3D" id="3.30.1450.10">
    <property type="match status" value="1"/>
</dbReference>
<dbReference type="GO" id="GO:0051205">
    <property type="term" value="P:protein insertion into membrane"/>
    <property type="evidence" value="ECO:0007669"/>
    <property type="project" value="TreeGrafter"/>
</dbReference>
<dbReference type="OrthoDB" id="7160681at2"/>
<dbReference type="InterPro" id="IPR026592">
    <property type="entry name" value="BamE"/>
</dbReference>
<keyword evidence="1" id="KW-0732">Signal</keyword>
<dbReference type="STRING" id="1219043.SCH01S_42_00820"/>
<evidence type="ECO:0000256" key="1">
    <source>
        <dbReference type="ARBA" id="ARBA00022729"/>
    </source>
</evidence>
<evidence type="ECO:0000313" key="6">
    <source>
        <dbReference type="Proteomes" id="UP000033202"/>
    </source>
</evidence>
<dbReference type="GO" id="GO:0043165">
    <property type="term" value="P:Gram-negative-bacterium-type cell outer membrane assembly"/>
    <property type="evidence" value="ECO:0007669"/>
    <property type="project" value="TreeGrafter"/>
</dbReference>
<feature type="domain" description="Outer membrane protein assembly factor BamE" evidence="4">
    <location>
        <begin position="32"/>
        <end position="106"/>
    </location>
</feature>
<dbReference type="Pfam" id="PF04355">
    <property type="entry name" value="BamE"/>
    <property type="match status" value="1"/>
</dbReference>
<dbReference type="PANTHER" id="PTHR37482:SF1">
    <property type="entry name" value="OUTER MEMBRANE PROTEIN ASSEMBLY FACTOR BAME"/>
    <property type="match status" value="1"/>
</dbReference>